<dbReference type="EMBL" id="BORB01000026">
    <property type="protein sequence ID" value="GIN58610.1"/>
    <property type="molecule type" value="Genomic_DNA"/>
</dbReference>
<evidence type="ECO:0000259" key="1">
    <source>
        <dbReference type="PROSITE" id="PS51186"/>
    </source>
</evidence>
<accession>A0ABQ4KKY6</accession>
<dbReference type="InterPro" id="IPR016181">
    <property type="entry name" value="Acyl_CoA_acyltransferase"/>
</dbReference>
<feature type="domain" description="N-acetyltransferase" evidence="1">
    <location>
        <begin position="1"/>
        <end position="155"/>
    </location>
</feature>
<sequence length="163" mass="18822">MHVKPMNEAYAREITQWKYEAPYELYNLQGEEEELQELLHYSCVFEEDELIGFFCTGGFAQVHLGHEEGVYPNTDEIIDIGLGLKPEWTGQGFGREFLSFIIQHLQKKENPKAFRLTVAGFNERAIKLYRHLGFQAVTLFRANDIPFLVMIKMIGSESEISSL</sequence>
<name>A0ABQ4KKY6_9BACI</name>
<reference evidence="2 3" key="1">
    <citation type="submission" date="2021-03" db="EMBL/GenBank/DDBJ databases">
        <title>Antimicrobial resistance genes in bacteria isolated from Japanese honey, and their potential for conferring macrolide and lincosamide resistance in the American foulbrood pathogen Paenibacillus larvae.</title>
        <authorList>
            <person name="Okamoto M."/>
            <person name="Kumagai M."/>
            <person name="Kanamori H."/>
            <person name="Takamatsu D."/>
        </authorList>
    </citation>
    <scope>NUCLEOTIDE SEQUENCE [LARGE SCALE GENOMIC DNA]</scope>
    <source>
        <strain evidence="2 3">J8TS2</strain>
    </source>
</reference>
<keyword evidence="3" id="KW-1185">Reference proteome</keyword>
<dbReference type="Gene3D" id="3.40.630.30">
    <property type="match status" value="1"/>
</dbReference>
<gene>
    <name evidence="2" type="ORF">J8TS2_29290</name>
</gene>
<dbReference type="InterPro" id="IPR000182">
    <property type="entry name" value="GNAT_dom"/>
</dbReference>
<dbReference type="PROSITE" id="PS51186">
    <property type="entry name" value="GNAT"/>
    <property type="match status" value="1"/>
</dbReference>
<dbReference type="Pfam" id="PF00583">
    <property type="entry name" value="Acetyltransf_1"/>
    <property type="match status" value="1"/>
</dbReference>
<protein>
    <submittedName>
        <fullName evidence="2">N-acetyltransferase</fullName>
    </submittedName>
</protein>
<evidence type="ECO:0000313" key="2">
    <source>
        <dbReference type="EMBL" id="GIN58610.1"/>
    </source>
</evidence>
<dbReference type="SUPFAM" id="SSF55729">
    <property type="entry name" value="Acyl-CoA N-acyltransferases (Nat)"/>
    <property type="match status" value="1"/>
</dbReference>
<dbReference type="Proteomes" id="UP000679950">
    <property type="component" value="Unassembled WGS sequence"/>
</dbReference>
<comment type="caution">
    <text evidence="2">The sequence shown here is derived from an EMBL/GenBank/DDBJ whole genome shotgun (WGS) entry which is preliminary data.</text>
</comment>
<evidence type="ECO:0000313" key="3">
    <source>
        <dbReference type="Proteomes" id="UP000679950"/>
    </source>
</evidence>
<organism evidence="2 3">
    <name type="scientific">Lederbergia ruris</name>
    <dbReference type="NCBI Taxonomy" id="217495"/>
    <lineage>
        <taxon>Bacteria</taxon>
        <taxon>Bacillati</taxon>
        <taxon>Bacillota</taxon>
        <taxon>Bacilli</taxon>
        <taxon>Bacillales</taxon>
        <taxon>Bacillaceae</taxon>
        <taxon>Lederbergia</taxon>
    </lineage>
</organism>
<dbReference type="RefSeq" id="WP_246516883.1">
    <property type="nucleotide sequence ID" value="NZ_BORB01000026.1"/>
</dbReference>
<proteinExistence type="predicted"/>